<gene>
    <name evidence="1" type="ORF">Q4Q35_13240</name>
</gene>
<comment type="caution">
    <text evidence="1">The sequence shown here is derived from an EMBL/GenBank/DDBJ whole genome shotgun (WGS) entry which is preliminary data.</text>
</comment>
<organism evidence="1 2">
    <name type="scientific">Flavivirga aquimarina</name>
    <dbReference type="NCBI Taxonomy" id="2027862"/>
    <lineage>
        <taxon>Bacteria</taxon>
        <taxon>Pseudomonadati</taxon>
        <taxon>Bacteroidota</taxon>
        <taxon>Flavobacteriia</taxon>
        <taxon>Flavobacteriales</taxon>
        <taxon>Flavobacteriaceae</taxon>
        <taxon>Flavivirga</taxon>
    </lineage>
</organism>
<accession>A0ABT8WCD2</accession>
<dbReference type="Proteomes" id="UP001176883">
    <property type="component" value="Unassembled WGS sequence"/>
</dbReference>
<dbReference type="InterPro" id="IPR036249">
    <property type="entry name" value="Thioredoxin-like_sf"/>
</dbReference>
<protein>
    <recommendedName>
        <fullName evidence="3">Thioredoxin-like fold domain-containing protein</fullName>
    </recommendedName>
</protein>
<dbReference type="RefSeq" id="WP_303278473.1">
    <property type="nucleotide sequence ID" value="NZ_JAUOEK010000131.1"/>
</dbReference>
<proteinExistence type="predicted"/>
<dbReference type="Gene3D" id="3.40.30.10">
    <property type="entry name" value="Glutaredoxin"/>
    <property type="match status" value="1"/>
</dbReference>
<name>A0ABT8WCD2_9FLAO</name>
<sequence length="136" mass="15264">MNNTKKTKTIAIVLLTALLFSFGKKPHYVINGVFKGGIGKLLLLEDVSNQNTIKIIDSVHVDTNGKFTFKWRNFLKKNDYVVWDQASSLNEWKCPSAKIFSVTTIPETILIDKNGVIAARGLKGKELELKIKELLS</sequence>
<evidence type="ECO:0008006" key="3">
    <source>
        <dbReference type="Google" id="ProtNLM"/>
    </source>
</evidence>
<keyword evidence="2" id="KW-1185">Reference proteome</keyword>
<evidence type="ECO:0000313" key="1">
    <source>
        <dbReference type="EMBL" id="MDO5970775.1"/>
    </source>
</evidence>
<dbReference type="EMBL" id="JAUOEK010000131">
    <property type="protein sequence ID" value="MDO5970775.1"/>
    <property type="molecule type" value="Genomic_DNA"/>
</dbReference>
<evidence type="ECO:0000313" key="2">
    <source>
        <dbReference type="Proteomes" id="UP001176883"/>
    </source>
</evidence>
<dbReference type="SUPFAM" id="SSF52833">
    <property type="entry name" value="Thioredoxin-like"/>
    <property type="match status" value="1"/>
</dbReference>
<reference evidence="1" key="1">
    <citation type="submission" date="2023-07" db="EMBL/GenBank/DDBJ databases">
        <title>Two novel species in the genus Flavivirga.</title>
        <authorList>
            <person name="Kwon K."/>
        </authorList>
    </citation>
    <scope>NUCLEOTIDE SEQUENCE</scope>
    <source>
        <strain evidence="1">KCTC 52353</strain>
    </source>
</reference>